<comment type="caution">
    <text evidence="2">The sequence shown here is derived from an EMBL/GenBank/DDBJ whole genome shotgun (WGS) entry which is preliminary data.</text>
</comment>
<evidence type="ECO:0000313" key="3">
    <source>
        <dbReference type="Proteomes" id="UP000019184"/>
    </source>
</evidence>
<name>A0A7U7G9G9_9GAMM</name>
<evidence type="ECO:0000256" key="1">
    <source>
        <dbReference type="ARBA" id="ARBA00023186"/>
    </source>
</evidence>
<dbReference type="InterPro" id="IPR036869">
    <property type="entry name" value="J_dom_sf"/>
</dbReference>
<dbReference type="SUPFAM" id="SSF46565">
    <property type="entry name" value="Chaperone J-domain"/>
    <property type="match status" value="1"/>
</dbReference>
<gene>
    <name evidence="2" type="ORF">BN874_150012</name>
</gene>
<dbReference type="Proteomes" id="UP000019184">
    <property type="component" value="Unassembled WGS sequence"/>
</dbReference>
<evidence type="ECO:0000313" key="2">
    <source>
        <dbReference type="EMBL" id="CDH44079.1"/>
    </source>
</evidence>
<reference evidence="2 3" key="1">
    <citation type="journal article" date="2014" name="ISME J.">
        <title>Candidatus Competibacter-lineage genomes retrieved from metagenomes reveal functional metabolic diversity.</title>
        <authorList>
            <person name="McIlroy S.J."/>
            <person name="Albertsen M."/>
            <person name="Andresen E.K."/>
            <person name="Saunders A.M."/>
            <person name="Kristiansen R."/>
            <person name="Stokholm-Bjerregaard M."/>
            <person name="Nielsen K.L."/>
            <person name="Nielsen P.H."/>
        </authorList>
    </citation>
    <scope>NUCLEOTIDE SEQUENCE [LARGE SCALE GENOMIC DNA]</scope>
    <source>
        <strain evidence="2 3">Run_B_J11</strain>
    </source>
</reference>
<sequence length="350" mass="39349">MEVAMNPVTVLSAEALLGIPLAEPERLFSGDAQQAKQEFRALAAIWHPDRRPAAGTPQVFQHLSRLYDTAVRKLRGGLWNLPGRLMVRATDGATYHIHYRKAREFELGQMFLGDRIVAYVVDKAYSDLFQNALEVINHLPCANPQMAAEIQPALPDIVRQIETEDSRVLVVRKTPDLLLLRDVLDHFSGRLDARHVAWMISSLLHLACYLDYARLAHNALGADAALISPPQHRSALLGGWWYAVRQGQPMRAAPAATLQYTPCEVIARRCGDIRTDLELIRALGRELLGDVTGARLAREKAAPPPMLDWLRFPAPRSALDDYHTWQRRVLTASFGERRFVKLDLSADDLY</sequence>
<dbReference type="AlphaFoldDB" id="A0A7U7G9G9"/>
<protein>
    <recommendedName>
        <fullName evidence="4">J domain-containing protein</fullName>
    </recommendedName>
</protein>
<organism evidence="2 3">
    <name type="scientific">Candidatus Contendobacter odensis Run_B_J11</name>
    <dbReference type="NCBI Taxonomy" id="1400861"/>
    <lineage>
        <taxon>Bacteria</taxon>
        <taxon>Pseudomonadati</taxon>
        <taxon>Pseudomonadota</taxon>
        <taxon>Gammaproteobacteria</taxon>
        <taxon>Candidatus Competibacteraceae</taxon>
        <taxon>Candidatus Contendibacter</taxon>
    </lineage>
</organism>
<keyword evidence="1" id="KW-0143">Chaperone</keyword>
<proteinExistence type="predicted"/>
<accession>A0A7U7G9G9</accession>
<dbReference type="EMBL" id="CBTK010000057">
    <property type="protein sequence ID" value="CDH44079.1"/>
    <property type="molecule type" value="Genomic_DNA"/>
</dbReference>
<keyword evidence="3" id="KW-1185">Reference proteome</keyword>
<evidence type="ECO:0008006" key="4">
    <source>
        <dbReference type="Google" id="ProtNLM"/>
    </source>
</evidence>